<proteinExistence type="inferred from homology"/>
<dbReference type="Proteomes" id="UP001626549">
    <property type="component" value="Chromosome"/>
</dbReference>
<dbReference type="Pfam" id="PF04321">
    <property type="entry name" value="RmlD_sub_bind"/>
    <property type="match status" value="1"/>
</dbReference>
<dbReference type="SUPFAM" id="SSF51735">
    <property type="entry name" value="NAD(P)-binding Rossmann-fold domains"/>
    <property type="match status" value="1"/>
</dbReference>
<dbReference type="GO" id="GO:0008831">
    <property type="term" value="F:dTDP-4-dehydrorhamnose reductase activity"/>
    <property type="evidence" value="ECO:0007669"/>
    <property type="project" value="UniProtKB-EC"/>
</dbReference>
<comment type="function">
    <text evidence="6">Catalyzes the reduction of dTDP-6-deoxy-L-lyxo-4-hexulose to yield dTDP-L-rhamnose.</text>
</comment>
<keyword evidence="6 8" id="KW-0560">Oxidoreductase</keyword>
<dbReference type="Gene3D" id="3.40.50.720">
    <property type="entry name" value="NAD(P)-binding Rossmann-like Domain"/>
    <property type="match status" value="1"/>
</dbReference>
<evidence type="ECO:0000256" key="5">
    <source>
        <dbReference type="ARBA" id="ARBA00048200"/>
    </source>
</evidence>
<dbReference type="InterPro" id="IPR029903">
    <property type="entry name" value="RmlD-like-bd"/>
</dbReference>
<evidence type="ECO:0000256" key="3">
    <source>
        <dbReference type="ARBA" id="ARBA00012929"/>
    </source>
</evidence>
<dbReference type="PANTHER" id="PTHR10491:SF4">
    <property type="entry name" value="METHIONINE ADENOSYLTRANSFERASE 2 SUBUNIT BETA"/>
    <property type="match status" value="1"/>
</dbReference>
<dbReference type="InterPro" id="IPR005913">
    <property type="entry name" value="dTDP_dehydrorham_reduct"/>
</dbReference>
<dbReference type="CDD" id="cd05254">
    <property type="entry name" value="dTDP_HR_like_SDR_e"/>
    <property type="match status" value="1"/>
</dbReference>
<comment type="catalytic activity">
    <reaction evidence="5 6">
        <text>dTDP-beta-L-rhamnose + NADP(+) = dTDP-4-dehydro-beta-L-rhamnose + NADPH + H(+)</text>
        <dbReference type="Rhea" id="RHEA:21796"/>
        <dbReference type="ChEBI" id="CHEBI:15378"/>
        <dbReference type="ChEBI" id="CHEBI:57510"/>
        <dbReference type="ChEBI" id="CHEBI:57783"/>
        <dbReference type="ChEBI" id="CHEBI:58349"/>
        <dbReference type="ChEBI" id="CHEBI:62830"/>
        <dbReference type="EC" id="1.1.1.133"/>
    </reaction>
</comment>
<dbReference type="PANTHER" id="PTHR10491">
    <property type="entry name" value="DTDP-4-DEHYDRORHAMNOSE REDUCTASE"/>
    <property type="match status" value="1"/>
</dbReference>
<sequence>MSEGPLTKVLVTGAAGQLGSALSATAPSSIKVCALTRADCDICDRAAVDSVLDAEAPQLLINAAAYTAVDRAEEDSAAAFAANAEAPLVLAEACAERGVRLFHVSTDFVFDGLNSSPYPTDATTAPLGVYGESKQAGERAVLNSRADALVLRTGWVYSHDGQNFMRTMLRLHDSLDEISVVSDQVGTPTDAYSLANALWAAAGRPELNGIYHWSDAGVCSWYDFALAIGEEAFALGLLQKIAGVNPIRTVDYPTPAARPAYSVLDKTRSWQDFDIPPTHWRSQLRAALLRLREADHG</sequence>
<evidence type="ECO:0000256" key="6">
    <source>
        <dbReference type="RuleBase" id="RU364082"/>
    </source>
</evidence>
<evidence type="ECO:0000313" key="9">
    <source>
        <dbReference type="Proteomes" id="UP001626549"/>
    </source>
</evidence>
<evidence type="ECO:0000259" key="7">
    <source>
        <dbReference type="Pfam" id="PF04321"/>
    </source>
</evidence>
<comment type="similarity">
    <text evidence="2 6">Belongs to the dTDP-4-dehydrorhamnose reductase family.</text>
</comment>
<dbReference type="Gene3D" id="3.90.25.10">
    <property type="entry name" value="UDP-galactose 4-epimerase, domain 1"/>
    <property type="match status" value="1"/>
</dbReference>
<dbReference type="NCBIfam" id="TIGR01214">
    <property type="entry name" value="rmlD"/>
    <property type="match status" value="1"/>
</dbReference>
<dbReference type="RefSeq" id="WP_407328187.1">
    <property type="nucleotide sequence ID" value="NZ_CP136865.1"/>
</dbReference>
<dbReference type="EMBL" id="CP136865">
    <property type="protein sequence ID" value="WOJ97378.1"/>
    <property type="molecule type" value="Genomic_DNA"/>
</dbReference>
<keyword evidence="6" id="KW-0521">NADP</keyword>
<protein>
    <recommendedName>
        <fullName evidence="4 6">dTDP-4-dehydrorhamnose reductase</fullName>
        <ecNumber evidence="3 6">1.1.1.133</ecNumber>
    </recommendedName>
</protein>
<dbReference type="EC" id="1.1.1.133" evidence="3 6"/>
<gene>
    <name evidence="8" type="primary">rfbD</name>
    <name evidence="8" type="ORF">R0137_02115</name>
</gene>
<evidence type="ECO:0000256" key="4">
    <source>
        <dbReference type="ARBA" id="ARBA00017099"/>
    </source>
</evidence>
<comment type="pathway">
    <text evidence="1 6">Carbohydrate biosynthesis; dTDP-L-rhamnose biosynthesis.</text>
</comment>
<dbReference type="InterPro" id="IPR036291">
    <property type="entry name" value="NAD(P)-bd_dom_sf"/>
</dbReference>
<keyword evidence="9" id="KW-1185">Reference proteome</keyword>
<evidence type="ECO:0000313" key="8">
    <source>
        <dbReference type="EMBL" id="WOJ97378.1"/>
    </source>
</evidence>
<organism evidence="8 9">
    <name type="scientific">Congregibacter brevis</name>
    <dbReference type="NCBI Taxonomy" id="3081201"/>
    <lineage>
        <taxon>Bacteria</taxon>
        <taxon>Pseudomonadati</taxon>
        <taxon>Pseudomonadota</taxon>
        <taxon>Gammaproteobacteria</taxon>
        <taxon>Cellvibrionales</taxon>
        <taxon>Halieaceae</taxon>
        <taxon>Congregibacter</taxon>
    </lineage>
</organism>
<comment type="cofactor">
    <cofactor evidence="6">
        <name>Mg(2+)</name>
        <dbReference type="ChEBI" id="CHEBI:18420"/>
    </cofactor>
    <text evidence="6">Binds 1 Mg(2+) ion per monomer.</text>
</comment>
<name>A0ABZ0ICW2_9GAMM</name>
<evidence type="ECO:0000256" key="1">
    <source>
        <dbReference type="ARBA" id="ARBA00004781"/>
    </source>
</evidence>
<reference evidence="8 9" key="1">
    <citation type="submission" date="2023-10" db="EMBL/GenBank/DDBJ databases">
        <title>Two novel species belonging to the OM43/NOR5 clade.</title>
        <authorList>
            <person name="Park M."/>
        </authorList>
    </citation>
    <scope>NUCLEOTIDE SEQUENCE [LARGE SCALE GENOMIC DNA]</scope>
    <source>
        <strain evidence="8 9">IMCC45268</strain>
    </source>
</reference>
<evidence type="ECO:0000256" key="2">
    <source>
        <dbReference type="ARBA" id="ARBA00010944"/>
    </source>
</evidence>
<feature type="domain" description="RmlD-like substrate binding" evidence="7">
    <location>
        <begin position="8"/>
        <end position="290"/>
    </location>
</feature>
<accession>A0ABZ0ICW2</accession>